<sequence length="158" mass="18174">MEQFTINSIGKIHVDDKGMRLALDKEYIPALTNLKDFTYINVIWWFDQCDNSDSRSKLIEKRPYNNSPDMLGTFATRSPERPNPIALTCSYVTYIDFQNGIIGLAYIDAENGTPILDIKPYTPSFDRVENPSVPEWCSNWPKSVEESGDFDWSVVFNF</sequence>
<gene>
    <name evidence="4" type="ORF">SAMN05660649_00971</name>
</gene>
<feature type="domain" description="TsaA-like" evidence="3">
    <location>
        <begin position="6"/>
        <end position="130"/>
    </location>
</feature>
<keyword evidence="4" id="KW-0808">Transferase</keyword>
<proteinExistence type="inferred from homology"/>
<keyword evidence="5" id="KW-1185">Reference proteome</keyword>
<keyword evidence="1" id="KW-0949">S-adenosyl-L-methionine</keyword>
<dbReference type="STRING" id="341036.SAMN05660649_00971"/>
<evidence type="ECO:0000256" key="1">
    <source>
        <dbReference type="ARBA" id="ARBA00022691"/>
    </source>
</evidence>
<dbReference type="InterPro" id="IPR036414">
    <property type="entry name" value="YaeB_N_sf"/>
</dbReference>
<comment type="similarity">
    <text evidence="2">Belongs to the tRNA methyltransferase O family.</text>
</comment>
<dbReference type="InterPro" id="IPR040372">
    <property type="entry name" value="YaeB-like"/>
</dbReference>
<dbReference type="Pfam" id="PF01980">
    <property type="entry name" value="TrmO_N"/>
    <property type="match status" value="1"/>
</dbReference>
<dbReference type="Gene3D" id="2.40.30.70">
    <property type="entry name" value="YaeB-like"/>
    <property type="match status" value="1"/>
</dbReference>
<organism evidence="4 5">
    <name type="scientific">Desulfotruncus arcticus DSM 17038</name>
    <dbReference type="NCBI Taxonomy" id="1121424"/>
    <lineage>
        <taxon>Bacteria</taxon>
        <taxon>Bacillati</taxon>
        <taxon>Bacillota</taxon>
        <taxon>Clostridia</taxon>
        <taxon>Eubacteriales</taxon>
        <taxon>Desulfallaceae</taxon>
        <taxon>Desulfotruncus</taxon>
    </lineage>
</organism>
<accession>A0A1I2PYA3</accession>
<evidence type="ECO:0000313" key="4">
    <source>
        <dbReference type="EMBL" id="SFG21034.1"/>
    </source>
</evidence>
<dbReference type="InterPro" id="IPR023370">
    <property type="entry name" value="TrmO-like_N"/>
</dbReference>
<dbReference type="Proteomes" id="UP000199337">
    <property type="component" value="Unassembled WGS sequence"/>
</dbReference>
<dbReference type="GO" id="GO:0032259">
    <property type="term" value="P:methylation"/>
    <property type="evidence" value="ECO:0007669"/>
    <property type="project" value="UniProtKB-KW"/>
</dbReference>
<reference evidence="5" key="1">
    <citation type="submission" date="2016-10" db="EMBL/GenBank/DDBJ databases">
        <authorList>
            <person name="Varghese N."/>
            <person name="Submissions S."/>
        </authorList>
    </citation>
    <scope>NUCLEOTIDE SEQUENCE [LARGE SCALE GENOMIC DNA]</scope>
    <source>
        <strain evidence="5">DSM 17038</strain>
    </source>
</reference>
<protein>
    <submittedName>
        <fullName evidence="4">tRNA-Thr(GGU) m(6)t(6)A37 methyltransferase TsaA</fullName>
    </submittedName>
</protein>
<dbReference type="PANTHER" id="PTHR12818:SF0">
    <property type="entry name" value="TRNA (ADENINE(37)-N6)-METHYLTRANSFERASE"/>
    <property type="match status" value="1"/>
</dbReference>
<dbReference type="PROSITE" id="PS51668">
    <property type="entry name" value="TSAA_2"/>
    <property type="match status" value="1"/>
</dbReference>
<evidence type="ECO:0000313" key="5">
    <source>
        <dbReference type="Proteomes" id="UP000199337"/>
    </source>
</evidence>
<dbReference type="PANTHER" id="PTHR12818">
    <property type="entry name" value="TRNA (ADENINE(37)-N6)-METHYLTRANSFERASE"/>
    <property type="match status" value="1"/>
</dbReference>
<dbReference type="RefSeq" id="WP_092469283.1">
    <property type="nucleotide sequence ID" value="NZ_FOOX01000003.1"/>
</dbReference>
<dbReference type="EMBL" id="FOOX01000003">
    <property type="protein sequence ID" value="SFG21034.1"/>
    <property type="molecule type" value="Genomic_DNA"/>
</dbReference>
<evidence type="ECO:0000256" key="2">
    <source>
        <dbReference type="ARBA" id="ARBA00033753"/>
    </source>
</evidence>
<dbReference type="SUPFAM" id="SSF118196">
    <property type="entry name" value="YaeB-like"/>
    <property type="match status" value="1"/>
</dbReference>
<dbReference type="OrthoDB" id="9804309at2"/>
<keyword evidence="4" id="KW-0489">Methyltransferase</keyword>
<dbReference type="InterPro" id="IPR036413">
    <property type="entry name" value="YaeB-like_sf"/>
</dbReference>
<dbReference type="GO" id="GO:0008168">
    <property type="term" value="F:methyltransferase activity"/>
    <property type="evidence" value="ECO:0007669"/>
    <property type="project" value="UniProtKB-KW"/>
</dbReference>
<dbReference type="CDD" id="cd09281">
    <property type="entry name" value="UPF0066"/>
    <property type="match status" value="1"/>
</dbReference>
<evidence type="ECO:0000259" key="3">
    <source>
        <dbReference type="PROSITE" id="PS51668"/>
    </source>
</evidence>
<name>A0A1I2PYA3_9FIRM</name>
<dbReference type="AlphaFoldDB" id="A0A1I2PYA3"/>